<dbReference type="GO" id="GO:0006384">
    <property type="term" value="P:transcription initiation at RNA polymerase III promoter"/>
    <property type="evidence" value="ECO:0007669"/>
    <property type="project" value="InterPro"/>
</dbReference>
<sequence length="244" mass="27720">MEIVNPSVAILSDAEVLAFIVSKKQHERALPRTRKERIPNLATVTYEAQKFLEDVAPHLKHQSGDVIAQFLKDIHKFGLSKSEKLQLLNLRPTTQCEMQLLIFDSEERYTEEQIDEMLEIIRRDLPCPELEEEKLQETEDQAKETPDQSEESLSRTDQSQNSRKADSQSGVPDQASDTKRTTRSSKKEVEKKGVVSTHDSSVKQWCGLCSSFLLRIVETLTTVSQRMKAACSRKFSVLSIIVEG</sequence>
<dbReference type="PANTHER" id="PTHR15561:SF0">
    <property type="entry name" value="DNA-DIRECTED RNA POLYMERASE III SUBUNIT RPC9"/>
    <property type="match status" value="1"/>
</dbReference>
<keyword evidence="5" id="KW-0804">Transcription</keyword>
<dbReference type="InterPro" id="IPR005574">
    <property type="entry name" value="Rpb4/RPC9"/>
</dbReference>
<evidence type="ECO:0000256" key="10">
    <source>
        <dbReference type="SAM" id="MobiDB-lite"/>
    </source>
</evidence>
<evidence type="ECO:0000256" key="1">
    <source>
        <dbReference type="ARBA" id="ARBA00004123"/>
    </source>
</evidence>
<keyword evidence="6" id="KW-0539">Nucleus</keyword>
<dbReference type="InterPro" id="IPR010997">
    <property type="entry name" value="HRDC-like_sf"/>
</dbReference>
<organism evidence="11">
    <name type="scientific">Cyprideis torosa</name>
    <dbReference type="NCBI Taxonomy" id="163714"/>
    <lineage>
        <taxon>Eukaryota</taxon>
        <taxon>Metazoa</taxon>
        <taxon>Ecdysozoa</taxon>
        <taxon>Arthropoda</taxon>
        <taxon>Crustacea</taxon>
        <taxon>Oligostraca</taxon>
        <taxon>Ostracoda</taxon>
        <taxon>Podocopa</taxon>
        <taxon>Podocopida</taxon>
        <taxon>Cytherocopina</taxon>
        <taxon>Cytheroidea</taxon>
        <taxon>Cytherideidae</taxon>
        <taxon>Cyprideis</taxon>
    </lineage>
</organism>
<dbReference type="GO" id="GO:0000166">
    <property type="term" value="F:nucleotide binding"/>
    <property type="evidence" value="ECO:0007669"/>
    <property type="project" value="InterPro"/>
</dbReference>
<dbReference type="EMBL" id="OB664814">
    <property type="protein sequence ID" value="CAD7232571.1"/>
    <property type="molecule type" value="Genomic_DNA"/>
</dbReference>
<comment type="similarity">
    <text evidence="2">Belongs to the eukaryotic RPC9 RNA polymerase subunit family.</text>
</comment>
<name>A0A7R8WKD4_9CRUS</name>
<dbReference type="SMART" id="SM00657">
    <property type="entry name" value="RPOL4c"/>
    <property type="match status" value="1"/>
</dbReference>
<evidence type="ECO:0000256" key="9">
    <source>
        <dbReference type="ARBA" id="ARBA00045808"/>
    </source>
</evidence>
<feature type="compositionally biased region" description="Basic and acidic residues" evidence="10">
    <location>
        <begin position="133"/>
        <end position="146"/>
    </location>
</feature>
<comment type="function">
    <text evidence="7">Accessory protein for the calcitonin gene-related peptide (CGRP) receptor. It modulates CGRP responsiveness in a variety of tissues.</text>
</comment>
<dbReference type="Pfam" id="PF03874">
    <property type="entry name" value="RNA_pol_Rpb4"/>
    <property type="match status" value="1"/>
</dbReference>
<feature type="compositionally biased region" description="Basic and acidic residues" evidence="10">
    <location>
        <begin position="176"/>
        <end position="193"/>
    </location>
</feature>
<feature type="compositionally biased region" description="Polar residues" evidence="10">
    <location>
        <begin position="155"/>
        <end position="171"/>
    </location>
</feature>
<dbReference type="PANTHER" id="PTHR15561">
    <property type="entry name" value="CALCITONIN GENE-RELATED PEPTIDE-RECEPTOR COMPONENT PROTEIN"/>
    <property type="match status" value="1"/>
</dbReference>
<reference evidence="11" key="1">
    <citation type="submission" date="2020-11" db="EMBL/GenBank/DDBJ databases">
        <authorList>
            <person name="Tran Van P."/>
        </authorList>
    </citation>
    <scope>NUCLEOTIDE SEQUENCE</scope>
</reference>
<accession>A0A7R8WKD4</accession>
<feature type="region of interest" description="Disordered" evidence="10">
    <location>
        <begin position="132"/>
        <end position="194"/>
    </location>
</feature>
<keyword evidence="4" id="KW-0240">DNA-directed RNA polymerase</keyword>
<evidence type="ECO:0000256" key="4">
    <source>
        <dbReference type="ARBA" id="ARBA00022478"/>
    </source>
</evidence>
<evidence type="ECO:0000256" key="3">
    <source>
        <dbReference type="ARBA" id="ARBA00016672"/>
    </source>
</evidence>
<dbReference type="InterPro" id="IPR006590">
    <property type="entry name" value="RNA_pol_Rpb4/RPC9_core"/>
</dbReference>
<dbReference type="InterPro" id="IPR038846">
    <property type="entry name" value="RPC9"/>
</dbReference>
<protein>
    <recommendedName>
        <fullName evidence="3">DNA-directed RNA polymerase III subunit RPC9</fullName>
    </recommendedName>
</protein>
<dbReference type="InterPro" id="IPR038324">
    <property type="entry name" value="Rpb4/RPC9_sf"/>
</dbReference>
<comment type="subcellular location">
    <subcellularLocation>
        <location evidence="1">Nucleus</location>
    </subcellularLocation>
</comment>
<dbReference type="GO" id="GO:0005666">
    <property type="term" value="C:RNA polymerase III complex"/>
    <property type="evidence" value="ECO:0007669"/>
    <property type="project" value="InterPro"/>
</dbReference>
<dbReference type="OrthoDB" id="1746530at2759"/>
<comment type="function">
    <text evidence="9">DNA-dependent RNA polymerase catalyzes the transcription of DNA into RNA using the four ribonucleoside triphosphates as substrates. Specific peripheric component of RNA polymerase III (Pol III) which synthesizes small non-coding RNAs including 5S rRNA, snRNAs, tRNAs and miRNAs from at least 500 distinct genomic loci. With POLR3H/RPC8 forms a mobile stalk that protrudes from Pol III core and functions primarily in transcription initiation. Pol III plays a key role in sensing and limiting infection by intracellular bacteria and DNA viruses. Acts as nuclear and cytosolic DNA sensor involved in innate immune response. Can sense non-self dsDNA that serves as template for transcription into dsRNA. The non-self RNA polymerase III transcripts, such as Epstein-Barr virus-encoded RNAs (EBERs) induce type I interferon and NF-kappa-B through the RIG-I pathway.</text>
</comment>
<evidence type="ECO:0000256" key="2">
    <source>
        <dbReference type="ARBA" id="ARBA00006898"/>
    </source>
</evidence>
<evidence type="ECO:0000313" key="11">
    <source>
        <dbReference type="EMBL" id="CAD7232571.1"/>
    </source>
</evidence>
<gene>
    <name evidence="11" type="ORF">CTOB1V02_LOCUS10406</name>
</gene>
<evidence type="ECO:0000256" key="5">
    <source>
        <dbReference type="ARBA" id="ARBA00023163"/>
    </source>
</evidence>
<evidence type="ECO:0000256" key="6">
    <source>
        <dbReference type="ARBA" id="ARBA00023242"/>
    </source>
</evidence>
<dbReference type="SUPFAM" id="SSF47819">
    <property type="entry name" value="HRDC-like"/>
    <property type="match status" value="1"/>
</dbReference>
<comment type="subunit">
    <text evidence="8">Component of the RNA polymerase III complex consisting of 17 subunits: a ten-subunit horseshoe-shaped catalytic core composed of POLR3A/RPC1, POLR3B/RPC2, POLR1C/RPAC1, POLR1D/RPAC2, POLR3K/RPC10, POLR2E/RPABC1, POLR2F/RPABC2, POLR2H/RPABC3, POLR2K/RPABC4 and POLR2L/RPABC5; a mobile stalk composed of two subunits POLR3H/RPC8 and CRCP/RPC9, protruding from the core and functioning primarily in transcription initiation; and additional subunits homologous to general transcription factors of the RNA polymerase II machinery, POLR3C/RPC3-POLR3F/RPC6-POLR3G/RPC7 heterotrimer required for transcription initiation and POLR3D/RPC4-POLR3E/RPC5 heterodimer involved in both transcription initiation and termination.</text>
</comment>
<proteinExistence type="inferred from homology"/>
<evidence type="ECO:0000256" key="8">
    <source>
        <dbReference type="ARBA" id="ARBA00044007"/>
    </source>
</evidence>
<dbReference type="AlphaFoldDB" id="A0A7R8WKD4"/>
<evidence type="ECO:0000256" key="7">
    <source>
        <dbReference type="ARBA" id="ARBA00043924"/>
    </source>
</evidence>
<dbReference type="Gene3D" id="1.20.1250.40">
    <property type="match status" value="1"/>
</dbReference>